<dbReference type="PROSITE" id="PS00108">
    <property type="entry name" value="PROTEIN_KINASE_ST"/>
    <property type="match status" value="1"/>
</dbReference>
<protein>
    <submittedName>
        <fullName evidence="8">Protein kinase</fullName>
    </submittedName>
</protein>
<dbReference type="PROSITE" id="PS00107">
    <property type="entry name" value="PROTEIN_KINASE_ATP"/>
    <property type="match status" value="1"/>
</dbReference>
<evidence type="ECO:0000256" key="6">
    <source>
        <dbReference type="PROSITE-ProRule" id="PRU10141"/>
    </source>
</evidence>
<dbReference type="CDD" id="cd00200">
    <property type="entry name" value="WD40"/>
    <property type="match status" value="1"/>
</dbReference>
<feature type="binding site" evidence="6">
    <location>
        <position position="63"/>
    </location>
    <ligand>
        <name>ATP</name>
        <dbReference type="ChEBI" id="CHEBI:30616"/>
    </ligand>
</feature>
<dbReference type="SUPFAM" id="SSF50978">
    <property type="entry name" value="WD40 repeat-like"/>
    <property type="match status" value="1"/>
</dbReference>
<feature type="domain" description="Protein kinase" evidence="7">
    <location>
        <begin position="34"/>
        <end position="283"/>
    </location>
</feature>
<keyword evidence="8" id="KW-0808">Transferase</keyword>
<feature type="repeat" description="WD" evidence="5">
    <location>
        <begin position="530"/>
        <end position="571"/>
    </location>
</feature>
<evidence type="ECO:0000256" key="4">
    <source>
        <dbReference type="ARBA" id="ARBA00022840"/>
    </source>
</evidence>
<comment type="caution">
    <text evidence="8">The sequence shown here is derived from an EMBL/GenBank/DDBJ whole genome shotgun (WGS) entry which is preliminary data.</text>
</comment>
<dbReference type="SMART" id="SM00220">
    <property type="entry name" value="S_TKc"/>
    <property type="match status" value="1"/>
</dbReference>
<dbReference type="PANTHER" id="PTHR19848:SF8">
    <property type="entry name" value="F-BOX AND WD REPEAT DOMAIN CONTAINING 7"/>
    <property type="match status" value="1"/>
</dbReference>
<dbReference type="InterPro" id="IPR008271">
    <property type="entry name" value="Ser/Thr_kinase_AS"/>
</dbReference>
<dbReference type="EMBL" id="JBHZOL010000065">
    <property type="protein sequence ID" value="MFE4106398.1"/>
    <property type="molecule type" value="Genomic_DNA"/>
</dbReference>
<dbReference type="Proteomes" id="UP001600165">
    <property type="component" value="Unassembled WGS sequence"/>
</dbReference>
<keyword evidence="1 5" id="KW-0853">WD repeat</keyword>
<gene>
    <name evidence="8" type="ORF">ACFVKH_08935</name>
</gene>
<dbReference type="Pfam" id="PF00400">
    <property type="entry name" value="WD40"/>
    <property type="match status" value="7"/>
</dbReference>
<evidence type="ECO:0000256" key="5">
    <source>
        <dbReference type="PROSITE-ProRule" id="PRU00221"/>
    </source>
</evidence>
<name>A0ABW6IDZ4_9CYAN</name>
<evidence type="ECO:0000259" key="7">
    <source>
        <dbReference type="PROSITE" id="PS50011"/>
    </source>
</evidence>
<dbReference type="SUPFAM" id="SSF56112">
    <property type="entry name" value="Protein kinase-like (PK-like)"/>
    <property type="match status" value="1"/>
</dbReference>
<feature type="repeat" description="WD" evidence="5">
    <location>
        <begin position="313"/>
        <end position="354"/>
    </location>
</feature>
<reference evidence="8 9" key="1">
    <citation type="submission" date="2024-10" db="EMBL/GenBank/DDBJ databases">
        <authorList>
            <person name="Ratan Roy A."/>
            <person name="Morales Sandoval P.H."/>
            <person name="De Los Santos Villalobos S."/>
            <person name="Chakraborty S."/>
            <person name="Mukherjee J."/>
        </authorList>
    </citation>
    <scope>NUCLEOTIDE SEQUENCE [LARGE SCALE GENOMIC DNA]</scope>
    <source>
        <strain evidence="8 9">S1</strain>
    </source>
</reference>
<evidence type="ECO:0000313" key="9">
    <source>
        <dbReference type="Proteomes" id="UP001600165"/>
    </source>
</evidence>
<dbReference type="InterPro" id="IPR020472">
    <property type="entry name" value="WD40_PAC1"/>
</dbReference>
<dbReference type="PRINTS" id="PR00320">
    <property type="entry name" value="GPROTEINBRPT"/>
</dbReference>
<proteinExistence type="predicted"/>
<organism evidence="8 9">
    <name type="scientific">Almyronema epifaneia S1</name>
    <dbReference type="NCBI Taxonomy" id="2991925"/>
    <lineage>
        <taxon>Bacteria</taxon>
        <taxon>Bacillati</taxon>
        <taxon>Cyanobacteriota</taxon>
        <taxon>Cyanophyceae</taxon>
        <taxon>Nodosilineales</taxon>
        <taxon>Nodosilineaceae</taxon>
        <taxon>Almyronema</taxon>
        <taxon>Almyronema epifaneia</taxon>
    </lineage>
</organism>
<dbReference type="PROSITE" id="PS50294">
    <property type="entry name" value="WD_REPEATS_REGION"/>
    <property type="match status" value="5"/>
</dbReference>
<dbReference type="CDD" id="cd14014">
    <property type="entry name" value="STKc_PknB_like"/>
    <property type="match status" value="1"/>
</dbReference>
<keyword evidence="3 6" id="KW-0547">Nucleotide-binding</keyword>
<feature type="repeat" description="WD" evidence="5">
    <location>
        <begin position="363"/>
        <end position="404"/>
    </location>
</feature>
<dbReference type="NCBIfam" id="NF045510">
    <property type="entry name" value="4Cys_prefix_kin"/>
    <property type="match status" value="1"/>
</dbReference>
<dbReference type="InterPro" id="IPR015943">
    <property type="entry name" value="WD40/YVTN_repeat-like_dom_sf"/>
</dbReference>
<evidence type="ECO:0000256" key="1">
    <source>
        <dbReference type="ARBA" id="ARBA00022574"/>
    </source>
</evidence>
<dbReference type="GO" id="GO:0016301">
    <property type="term" value="F:kinase activity"/>
    <property type="evidence" value="ECO:0007669"/>
    <property type="project" value="UniProtKB-KW"/>
</dbReference>
<evidence type="ECO:0000313" key="8">
    <source>
        <dbReference type="EMBL" id="MFE4106398.1"/>
    </source>
</evidence>
<sequence>MTLCLNPLCPQPQNPAHHRYCQSCGRALLLGDRYRPLQQIGQGGFGRTLLAIDEATQSHCVIKQFLRSPEPQRFQQEVKQLTQLGQHRQIPQLLEALTTAEGSYLIQEFIQGTDLETLLQRHGVFTEAQIRTLLVQILSVLAFVHQAQVIHRDVKPANILYVESSQTYYLVDFGASKYADGQEALKQKGTVIGSAGYAAPEQMLGQAVFASDLYSLGVTCIHLLTGQHPFDLYSIGEDRWVWRPYVRQGVSLQLGHILERLLSRSLQRRYRAAADVLRDLQTLGTRHQLSQRRLQPPRLAAPPSLNWRCVFTLPQAGSIINTLSISPDGRAVATGSTDKAVRLWDLRNGELIQTLGSALPLLNKRHRGAVNAVLFSADGRSLFSGSSDGTVKWWDLTDYSLVATLPEPGWTITAIALTPDNQFLIGGGGEGKLRLWQLETLALAGTFSQHREQISGLDVVGESDQLISSSWDQSLRLWHLPTGQLLKTLKRAHEAAITCLGLRQTLVVSGDAAGIVKLWDWQHDWRSQTLKAHSDTVTAIALSPDGQFLVTGSDDSTLVFWHLPTAKRVGQLNHAWGIRAVGFTPDGQTCVSSSADETLKIWQRLP</sequence>
<dbReference type="PROSITE" id="PS00678">
    <property type="entry name" value="WD_REPEATS_1"/>
    <property type="match status" value="1"/>
</dbReference>
<keyword evidence="4 6" id="KW-0067">ATP-binding</keyword>
<dbReference type="Gene3D" id="2.130.10.10">
    <property type="entry name" value="YVTN repeat-like/Quinoprotein amine dehydrogenase"/>
    <property type="match status" value="3"/>
</dbReference>
<dbReference type="PROSITE" id="PS50082">
    <property type="entry name" value="WD_REPEATS_2"/>
    <property type="match status" value="6"/>
</dbReference>
<dbReference type="RefSeq" id="WP_377964112.1">
    <property type="nucleotide sequence ID" value="NZ_JBHZOL010000065.1"/>
</dbReference>
<dbReference type="InterPro" id="IPR001680">
    <property type="entry name" value="WD40_rpt"/>
</dbReference>
<dbReference type="InterPro" id="IPR036322">
    <property type="entry name" value="WD40_repeat_dom_sf"/>
</dbReference>
<dbReference type="InterPro" id="IPR011009">
    <property type="entry name" value="Kinase-like_dom_sf"/>
</dbReference>
<dbReference type="InterPro" id="IPR019775">
    <property type="entry name" value="WD40_repeat_CS"/>
</dbReference>
<evidence type="ECO:0000256" key="3">
    <source>
        <dbReference type="ARBA" id="ARBA00022741"/>
    </source>
</evidence>
<dbReference type="PANTHER" id="PTHR19848">
    <property type="entry name" value="WD40 REPEAT PROTEIN"/>
    <property type="match status" value="1"/>
</dbReference>
<feature type="repeat" description="WD" evidence="5">
    <location>
        <begin position="571"/>
        <end position="606"/>
    </location>
</feature>
<dbReference type="Pfam" id="PF00069">
    <property type="entry name" value="Pkinase"/>
    <property type="match status" value="1"/>
</dbReference>
<feature type="repeat" description="WD" evidence="5">
    <location>
        <begin position="447"/>
        <end position="488"/>
    </location>
</feature>
<keyword evidence="2" id="KW-0677">Repeat</keyword>
<dbReference type="PROSITE" id="PS50011">
    <property type="entry name" value="PROTEIN_KINASE_DOM"/>
    <property type="match status" value="1"/>
</dbReference>
<keyword evidence="9" id="KW-1185">Reference proteome</keyword>
<accession>A0ABW6IDZ4</accession>
<keyword evidence="8" id="KW-0418">Kinase</keyword>
<dbReference type="SMART" id="SM00320">
    <property type="entry name" value="WD40"/>
    <property type="match status" value="7"/>
</dbReference>
<dbReference type="InterPro" id="IPR017441">
    <property type="entry name" value="Protein_kinase_ATP_BS"/>
</dbReference>
<dbReference type="Gene3D" id="1.10.510.10">
    <property type="entry name" value="Transferase(Phosphotransferase) domain 1"/>
    <property type="match status" value="1"/>
</dbReference>
<feature type="repeat" description="WD" evidence="5">
    <location>
        <begin position="412"/>
        <end position="446"/>
    </location>
</feature>
<dbReference type="InterPro" id="IPR000719">
    <property type="entry name" value="Prot_kinase_dom"/>
</dbReference>
<evidence type="ECO:0000256" key="2">
    <source>
        <dbReference type="ARBA" id="ARBA00022737"/>
    </source>
</evidence>